<reference evidence="1 2" key="1">
    <citation type="submission" date="2024-04" db="EMBL/GenBank/DDBJ databases">
        <authorList>
            <person name="Waldvogel A.-M."/>
            <person name="Schoenle A."/>
        </authorList>
    </citation>
    <scope>NUCLEOTIDE SEQUENCE [LARGE SCALE GENOMIC DNA]</scope>
</reference>
<accession>A0AAV2MBG7</accession>
<dbReference type="EMBL" id="OZ035829">
    <property type="protein sequence ID" value="CAL1610721.1"/>
    <property type="molecule type" value="Genomic_DNA"/>
</dbReference>
<keyword evidence="2" id="KW-1185">Reference proteome</keyword>
<gene>
    <name evidence="1" type="ORF">KC01_LOCUS37281</name>
</gene>
<proteinExistence type="predicted"/>
<dbReference type="AlphaFoldDB" id="A0AAV2MBG7"/>
<evidence type="ECO:0000313" key="1">
    <source>
        <dbReference type="EMBL" id="CAL1610721.1"/>
    </source>
</evidence>
<protein>
    <submittedName>
        <fullName evidence="1">Uncharacterized protein</fullName>
    </submittedName>
</protein>
<organism evidence="1 2">
    <name type="scientific">Knipowitschia caucasica</name>
    <name type="common">Caucasian dwarf goby</name>
    <name type="synonym">Pomatoschistus caucasicus</name>
    <dbReference type="NCBI Taxonomy" id="637954"/>
    <lineage>
        <taxon>Eukaryota</taxon>
        <taxon>Metazoa</taxon>
        <taxon>Chordata</taxon>
        <taxon>Craniata</taxon>
        <taxon>Vertebrata</taxon>
        <taxon>Euteleostomi</taxon>
        <taxon>Actinopterygii</taxon>
        <taxon>Neopterygii</taxon>
        <taxon>Teleostei</taxon>
        <taxon>Neoteleostei</taxon>
        <taxon>Acanthomorphata</taxon>
        <taxon>Gobiaria</taxon>
        <taxon>Gobiiformes</taxon>
        <taxon>Gobioidei</taxon>
        <taxon>Gobiidae</taxon>
        <taxon>Gobiinae</taxon>
        <taxon>Knipowitschia</taxon>
    </lineage>
</organism>
<name>A0AAV2MBG7_KNICA</name>
<dbReference type="Proteomes" id="UP001497482">
    <property type="component" value="Chromosome 7"/>
</dbReference>
<sequence>MSSSTKRDTPTDCLSNCMSNLVSLSASCGCCHHGPWCHVCSHSPRFFGQIYATNQQNLSGVSMAALIAGGLCPMDTQQEVWSVPATSATAAKGGWCF</sequence>
<evidence type="ECO:0000313" key="2">
    <source>
        <dbReference type="Proteomes" id="UP001497482"/>
    </source>
</evidence>
<dbReference type="PROSITE" id="PS51257">
    <property type="entry name" value="PROKAR_LIPOPROTEIN"/>
    <property type="match status" value="1"/>
</dbReference>